<keyword evidence="1" id="KW-0378">Hydrolase</keyword>
<evidence type="ECO:0000256" key="3">
    <source>
        <dbReference type="PIRSR" id="PIRSR000915-2"/>
    </source>
</evidence>
<dbReference type="InterPro" id="IPR036412">
    <property type="entry name" value="HAD-like_sf"/>
</dbReference>
<dbReference type="GO" id="GO:0046872">
    <property type="term" value="F:metal ion binding"/>
    <property type="evidence" value="ECO:0007669"/>
    <property type="project" value="UniProtKB-KW"/>
</dbReference>
<gene>
    <name evidence="6" type="ORF">GPM918_LOCUS13067</name>
    <name evidence="5" type="ORF">OVA965_LOCUS8516</name>
    <name evidence="8" type="ORF">SRO942_LOCUS13067</name>
    <name evidence="7" type="ORF">TMI583_LOCUS8512</name>
</gene>
<feature type="binding site" evidence="4">
    <location>
        <position position="23"/>
    </location>
    <ligand>
        <name>Mg(2+)</name>
        <dbReference type="ChEBI" id="CHEBI:18420"/>
    </ligand>
</feature>
<dbReference type="SUPFAM" id="SSF56784">
    <property type="entry name" value="HAD-like"/>
    <property type="match status" value="1"/>
</dbReference>
<dbReference type="Proteomes" id="UP000682733">
    <property type="component" value="Unassembled WGS sequence"/>
</dbReference>
<keyword evidence="4" id="KW-0479">Metal-binding</keyword>
<feature type="active site" description="Nucleophile" evidence="2">
    <location>
        <position position="23"/>
    </location>
</feature>
<proteinExistence type="inferred from homology"/>
<dbReference type="GO" id="GO:0005737">
    <property type="term" value="C:cytoplasm"/>
    <property type="evidence" value="ECO:0007669"/>
    <property type="project" value="TreeGrafter"/>
</dbReference>
<name>A0A814FTH4_9BILA</name>
<feature type="binding site" evidence="3">
    <location>
        <position position="172"/>
    </location>
    <ligand>
        <name>substrate</name>
    </ligand>
</feature>
<feature type="binding site" evidence="4">
    <location>
        <position position="25"/>
    </location>
    <ligand>
        <name>Mg(2+)</name>
        <dbReference type="ChEBI" id="CHEBI:18420"/>
    </ligand>
</feature>
<evidence type="ECO:0000256" key="2">
    <source>
        <dbReference type="PIRSR" id="PIRSR000915-1"/>
    </source>
</evidence>
<dbReference type="Pfam" id="PF13344">
    <property type="entry name" value="Hydrolase_6"/>
    <property type="match status" value="1"/>
</dbReference>
<dbReference type="PANTHER" id="PTHR19288">
    <property type="entry name" value="4-NITROPHENYLPHOSPHATASE-RELATED"/>
    <property type="match status" value="1"/>
</dbReference>
<dbReference type="EMBL" id="CAJOBA010002887">
    <property type="protein sequence ID" value="CAF3662869.1"/>
    <property type="molecule type" value="Genomic_DNA"/>
</dbReference>
<evidence type="ECO:0000313" key="5">
    <source>
        <dbReference type="EMBL" id="CAF0878904.1"/>
    </source>
</evidence>
<comment type="caution">
    <text evidence="6">The sequence shown here is derived from an EMBL/GenBank/DDBJ whole genome shotgun (WGS) entry which is preliminary data.</text>
</comment>
<dbReference type="GO" id="GO:0016791">
    <property type="term" value="F:phosphatase activity"/>
    <property type="evidence" value="ECO:0007669"/>
    <property type="project" value="TreeGrafter"/>
</dbReference>
<dbReference type="PIRSF" id="PIRSF000915">
    <property type="entry name" value="PGP-type_phosphatase"/>
    <property type="match status" value="1"/>
</dbReference>
<dbReference type="AlphaFoldDB" id="A0A814FTH4"/>
<evidence type="ECO:0008006" key="10">
    <source>
        <dbReference type="Google" id="ProtNLM"/>
    </source>
</evidence>
<sequence>MCEQITDKNVSSLVEKHDTFIFDCDGVLWNWPHVIPGAVDLLNKLTALGKQIFFVTNNSTKTQDDYAKRFADIGFNAAKKADQVPSDLQAIKTDEVQLDSDITCVISALDLHMSYLKVLKAATHLKRKEVLFLGTNDDASLPTNDEVVMPGAGAVLAAVTAASGRLPTILGKPHTPMWKVIQDEFNLNPTKTVMVGDRLETDIAFGNNQGLTTILVLTGATNESHVNELKEQKTDKSNIPNFYISGVGKLAQLINDSK</sequence>
<dbReference type="Pfam" id="PF13242">
    <property type="entry name" value="Hydrolase_like"/>
    <property type="match status" value="1"/>
</dbReference>
<feature type="active site" description="Nucleophile" evidence="2">
    <location>
        <position position="25"/>
    </location>
</feature>
<dbReference type="InterPro" id="IPR023214">
    <property type="entry name" value="HAD_sf"/>
</dbReference>
<evidence type="ECO:0000313" key="7">
    <source>
        <dbReference type="EMBL" id="CAF3662869.1"/>
    </source>
</evidence>
<dbReference type="Proteomes" id="UP000681722">
    <property type="component" value="Unassembled WGS sequence"/>
</dbReference>
<dbReference type="EMBL" id="CAJOBC010002943">
    <property type="protein sequence ID" value="CAF3759447.1"/>
    <property type="molecule type" value="Genomic_DNA"/>
</dbReference>
<dbReference type="Proteomes" id="UP000663829">
    <property type="component" value="Unassembled WGS sequence"/>
</dbReference>
<protein>
    <recommendedName>
        <fullName evidence="10">4-nitrophenylphosphatase</fullName>
    </recommendedName>
</protein>
<dbReference type="PANTHER" id="PTHR19288:SF93">
    <property type="entry name" value="FI11325P-RELATED"/>
    <property type="match status" value="1"/>
</dbReference>
<evidence type="ECO:0000313" key="8">
    <source>
        <dbReference type="EMBL" id="CAF3759447.1"/>
    </source>
</evidence>
<evidence type="ECO:0000256" key="4">
    <source>
        <dbReference type="PIRSR" id="PIRSR000915-3"/>
    </source>
</evidence>
<dbReference type="EMBL" id="CAJNOK010002886">
    <property type="protein sequence ID" value="CAF0878904.1"/>
    <property type="molecule type" value="Genomic_DNA"/>
</dbReference>
<accession>A0A814FTH4</accession>
<evidence type="ECO:0000256" key="1">
    <source>
        <dbReference type="PIRNR" id="PIRNR000915"/>
    </source>
</evidence>
<dbReference type="InterPro" id="IPR006357">
    <property type="entry name" value="HAD-SF_hydro_IIA"/>
</dbReference>
<comment type="similarity">
    <text evidence="1">Belongs to the HAD-like hydrolase superfamily.</text>
</comment>
<comment type="cofactor">
    <cofactor evidence="4">
        <name>Mg(2+)</name>
        <dbReference type="ChEBI" id="CHEBI:18420"/>
    </cofactor>
    <text evidence="4">Divalent metal ions. Mg(2+) is the most effective.</text>
</comment>
<evidence type="ECO:0000313" key="6">
    <source>
        <dbReference type="EMBL" id="CAF0987285.1"/>
    </source>
</evidence>
<dbReference type="OrthoDB" id="413953at2759"/>
<keyword evidence="9" id="KW-1185">Reference proteome</keyword>
<organism evidence="6 9">
    <name type="scientific">Didymodactylos carnosus</name>
    <dbReference type="NCBI Taxonomy" id="1234261"/>
    <lineage>
        <taxon>Eukaryota</taxon>
        <taxon>Metazoa</taxon>
        <taxon>Spiralia</taxon>
        <taxon>Gnathifera</taxon>
        <taxon>Rotifera</taxon>
        <taxon>Eurotatoria</taxon>
        <taxon>Bdelloidea</taxon>
        <taxon>Philodinida</taxon>
        <taxon>Philodinidae</taxon>
        <taxon>Didymodactylos</taxon>
    </lineage>
</organism>
<keyword evidence="4" id="KW-0460">Magnesium</keyword>
<dbReference type="Gene3D" id="3.40.50.1000">
    <property type="entry name" value="HAD superfamily/HAD-like"/>
    <property type="match status" value="2"/>
</dbReference>
<dbReference type="EMBL" id="CAJNOQ010002943">
    <property type="protein sequence ID" value="CAF0987285.1"/>
    <property type="molecule type" value="Genomic_DNA"/>
</dbReference>
<feature type="binding site" evidence="4">
    <location>
        <position position="197"/>
    </location>
    <ligand>
        <name>Mg(2+)</name>
        <dbReference type="ChEBI" id="CHEBI:18420"/>
    </ligand>
</feature>
<evidence type="ECO:0000313" key="9">
    <source>
        <dbReference type="Proteomes" id="UP000663829"/>
    </source>
</evidence>
<reference evidence="6" key="1">
    <citation type="submission" date="2021-02" db="EMBL/GenBank/DDBJ databases">
        <authorList>
            <person name="Nowell W R."/>
        </authorList>
    </citation>
    <scope>NUCLEOTIDE SEQUENCE</scope>
</reference>
<dbReference type="Proteomes" id="UP000677228">
    <property type="component" value="Unassembled WGS sequence"/>
</dbReference>